<evidence type="ECO:0000256" key="8">
    <source>
        <dbReference type="HAMAP-Rule" id="MF_00087"/>
    </source>
</evidence>
<dbReference type="InterPro" id="IPR015895">
    <property type="entry name" value="4pyrrol_synth_GluRdtase_N"/>
</dbReference>
<feature type="active site" description="Nucleophile" evidence="8">
    <location>
        <position position="50"/>
    </location>
</feature>
<evidence type="ECO:0000256" key="3">
    <source>
        <dbReference type="ARBA" id="ARBA00012970"/>
    </source>
</evidence>
<comment type="pathway">
    <text evidence="1 8 9">Porphyrin-containing compound metabolism; protoporphyrin-IX biosynthesis; 5-aminolevulinate from L-glutamyl-tRNA(Glu): step 1/2.</text>
</comment>
<dbReference type="InterPro" id="IPR036291">
    <property type="entry name" value="NAD(P)-bd_dom_sf"/>
</dbReference>
<dbReference type="Pfam" id="PF05201">
    <property type="entry name" value="GlutR_N"/>
    <property type="match status" value="1"/>
</dbReference>
<dbReference type="PANTHER" id="PTHR43013:SF1">
    <property type="entry name" value="GLUTAMYL-TRNA REDUCTASE"/>
    <property type="match status" value="1"/>
</dbReference>
<feature type="domain" description="Glutamyl-tRNA reductase N-terminal" evidence="12">
    <location>
        <begin position="6"/>
        <end position="209"/>
    </location>
</feature>
<dbReference type="PANTHER" id="PTHR43013">
    <property type="entry name" value="GLUTAMYL-TRNA REDUCTASE"/>
    <property type="match status" value="1"/>
</dbReference>
<reference evidence="13 14" key="1">
    <citation type="submission" date="2024-09" db="EMBL/GenBank/DDBJ databases">
        <authorList>
            <person name="Sun Q."/>
            <person name="Mori K."/>
        </authorList>
    </citation>
    <scope>NUCLEOTIDE SEQUENCE [LARGE SCALE GENOMIC DNA]</scope>
    <source>
        <strain evidence="13 14">CCM 8545</strain>
    </source>
</reference>
<feature type="binding site" evidence="8">
    <location>
        <begin position="49"/>
        <end position="52"/>
    </location>
    <ligand>
        <name>substrate</name>
    </ligand>
</feature>
<protein>
    <recommendedName>
        <fullName evidence="3 8">Glutamyl-tRNA reductase</fullName>
        <shortName evidence="8">GluTR</shortName>
        <ecNumber evidence="3 8">1.2.1.70</ecNumber>
    </recommendedName>
</protein>
<dbReference type="GO" id="GO:0008883">
    <property type="term" value="F:glutamyl-tRNA reductase activity"/>
    <property type="evidence" value="ECO:0007669"/>
    <property type="project" value="UniProtKB-EC"/>
</dbReference>
<dbReference type="InterPro" id="IPR018214">
    <property type="entry name" value="GluRdtase_CS"/>
</dbReference>
<feature type="site" description="Important for activity" evidence="8">
    <location>
        <position position="152"/>
    </location>
</feature>
<evidence type="ECO:0000313" key="13">
    <source>
        <dbReference type="EMBL" id="MFC0179804.1"/>
    </source>
</evidence>
<feature type="binding site" evidence="8">
    <location>
        <begin position="167"/>
        <end position="169"/>
    </location>
    <ligand>
        <name>substrate</name>
    </ligand>
</feature>
<dbReference type="PROSITE" id="PS00747">
    <property type="entry name" value="GLUTR"/>
    <property type="match status" value="1"/>
</dbReference>
<feature type="binding site" evidence="8">
    <location>
        <position position="173"/>
    </location>
    <ligand>
        <name>substrate</name>
    </ligand>
</feature>
<dbReference type="SUPFAM" id="SSF69075">
    <property type="entry name" value="Glutamyl tRNA-reductase dimerization domain"/>
    <property type="match status" value="1"/>
</dbReference>
<dbReference type="InterPro" id="IPR000343">
    <property type="entry name" value="4pyrrol_synth_GluRdtase"/>
</dbReference>
<feature type="binding site" evidence="8">
    <location>
        <begin position="242"/>
        <end position="247"/>
    </location>
    <ligand>
        <name>NADP(+)</name>
        <dbReference type="ChEBI" id="CHEBI:58349"/>
    </ligand>
</feature>
<comment type="similarity">
    <text evidence="2 8 9">Belongs to the glutamyl-tRNA reductase family.</text>
</comment>
<evidence type="ECO:0000256" key="7">
    <source>
        <dbReference type="ARBA" id="ARBA00047464"/>
    </source>
</evidence>
<evidence type="ECO:0000256" key="4">
    <source>
        <dbReference type="ARBA" id="ARBA00022857"/>
    </source>
</evidence>
<evidence type="ECO:0000259" key="12">
    <source>
        <dbReference type="Pfam" id="PF05201"/>
    </source>
</evidence>
<dbReference type="EC" id="1.2.1.70" evidence="3 8"/>
<keyword evidence="14" id="KW-1185">Reference proteome</keyword>
<dbReference type="PIRSF" id="PIRSF000445">
    <property type="entry name" value="4pyrrol_synth_GluRdtase"/>
    <property type="match status" value="1"/>
</dbReference>
<evidence type="ECO:0000256" key="1">
    <source>
        <dbReference type="ARBA" id="ARBA00005059"/>
    </source>
</evidence>
<comment type="caution">
    <text evidence="13">The sequence shown here is derived from an EMBL/GenBank/DDBJ whole genome shotgun (WGS) entry which is preliminary data.</text>
</comment>
<dbReference type="CDD" id="cd05213">
    <property type="entry name" value="NAD_bind_Glutamyl_tRNA_reduct"/>
    <property type="match status" value="1"/>
</dbReference>
<dbReference type="Gene3D" id="3.30.460.30">
    <property type="entry name" value="Glutamyl-tRNA reductase, N-terminal domain"/>
    <property type="match status" value="1"/>
</dbReference>
<dbReference type="Pfam" id="PF01488">
    <property type="entry name" value="Shikimate_DH"/>
    <property type="match status" value="1"/>
</dbReference>
<keyword evidence="4 8" id="KW-0521">NADP</keyword>
<dbReference type="NCBIfam" id="TIGR01035">
    <property type="entry name" value="hemA"/>
    <property type="match status" value="1"/>
</dbReference>
<sequence>MKLIVLGVNHKTASVSLREQISFAPEQLSDALMQINALLEINSSLIVSTCNRTEIYFGLKKSQFELASEPYKQFSFDTTEELESNFSIVNDAANPQAWQKTQQPKNSNPVSSPAVNPYINKLIDWLCHFHQLDRDKLIDHFFILEDEQAVRHLMRVASGLDSLVLGEPQILGQVKDAYQLALETYKVNAKFSKWIEKSFSVAKRVRTETDIGANAVSVAFAACSLAKQIFENLSELNVLLIGAGETIELVSRHLKTHGVKNLLITNRTFLRAQLLADSMGAKAIELATLSEILYKADIVISSTASPQALVSVDMMKRALKQRRFQPVLLIDIAVPRDIDEKVSELDSVYLYTVDDLQDIITYNQSQRLTAAKTAELLIDEEVEAFIQWLNTQSAAQAVVAYRQSAENLRLALVEKSLASIAKGADPVDELEKLSKKLTNKLIHTPTIALKNSTLHESKIYFSQLSKDLKLTPP</sequence>
<dbReference type="RefSeq" id="WP_385876910.1">
    <property type="nucleotide sequence ID" value="NZ_JBHLXE010000076.1"/>
</dbReference>
<dbReference type="EMBL" id="JBHLXE010000076">
    <property type="protein sequence ID" value="MFC0179804.1"/>
    <property type="molecule type" value="Genomic_DNA"/>
</dbReference>
<dbReference type="InterPro" id="IPR036343">
    <property type="entry name" value="GluRdtase_N_sf"/>
</dbReference>
<comment type="miscellaneous">
    <text evidence="8">During catalysis, the active site Cys acts as a nucleophile attacking the alpha-carbonyl group of tRNA-bound glutamate with the formation of a thioester intermediate between enzyme and glutamate, and the concomitant release of tRNA(Glu). The thioester intermediate is finally reduced by direct hydride transfer from NADPH, to form the product GSA.</text>
</comment>
<dbReference type="InterPro" id="IPR006151">
    <property type="entry name" value="Shikm_DH/Glu-tRNA_Rdtase"/>
</dbReference>
<comment type="function">
    <text evidence="8">Catalyzes the NADPH-dependent reduction of glutamyl-tRNA(Glu) to glutamate 1-semialdehyde (GSA).</text>
</comment>
<evidence type="ECO:0000256" key="6">
    <source>
        <dbReference type="ARBA" id="ARBA00023244"/>
    </source>
</evidence>
<dbReference type="SUPFAM" id="SSF51735">
    <property type="entry name" value="NAD(P)-binding Rossmann-fold domains"/>
    <property type="match status" value="1"/>
</dbReference>
<gene>
    <name evidence="8 13" type="primary">hemA</name>
    <name evidence="13" type="ORF">ACFFIT_06850</name>
</gene>
<feature type="domain" description="Tetrapyrrole biosynthesis glutamyl-tRNA reductase dimerisation" evidence="10">
    <location>
        <begin position="374"/>
        <end position="453"/>
    </location>
</feature>
<dbReference type="SUPFAM" id="SSF69742">
    <property type="entry name" value="Glutamyl tRNA-reductase catalytic, N-terminal domain"/>
    <property type="match status" value="1"/>
</dbReference>
<keyword evidence="6 8" id="KW-0627">Porphyrin biosynthesis</keyword>
<dbReference type="Gene3D" id="3.40.50.720">
    <property type="entry name" value="NAD(P)-binding Rossmann-like Domain"/>
    <property type="match status" value="1"/>
</dbReference>
<comment type="domain">
    <text evidence="8">Possesses an unusual extended V-shaped dimeric structure with each monomer consisting of three distinct domains arranged along a curved 'spinal' alpha-helix. The N-terminal catalytic domain specifically recognizes the glutamate moiety of the substrate. The second domain is the NADPH-binding domain, and the third C-terminal domain is responsible for dimerization.</text>
</comment>
<dbReference type="Pfam" id="PF00745">
    <property type="entry name" value="GlutR_dimer"/>
    <property type="match status" value="1"/>
</dbReference>
<name>A0ABV6CA06_9GAMM</name>
<keyword evidence="5 8" id="KW-0560">Oxidoreductase</keyword>
<comment type="catalytic activity">
    <reaction evidence="7 8 9">
        <text>(S)-4-amino-5-oxopentanoate + tRNA(Glu) + NADP(+) = L-glutamyl-tRNA(Glu) + NADPH + H(+)</text>
        <dbReference type="Rhea" id="RHEA:12344"/>
        <dbReference type="Rhea" id="RHEA-COMP:9663"/>
        <dbReference type="Rhea" id="RHEA-COMP:9680"/>
        <dbReference type="ChEBI" id="CHEBI:15378"/>
        <dbReference type="ChEBI" id="CHEBI:57501"/>
        <dbReference type="ChEBI" id="CHEBI:57783"/>
        <dbReference type="ChEBI" id="CHEBI:58349"/>
        <dbReference type="ChEBI" id="CHEBI:78442"/>
        <dbReference type="ChEBI" id="CHEBI:78520"/>
        <dbReference type="EC" id="1.2.1.70"/>
    </reaction>
</comment>
<evidence type="ECO:0000256" key="9">
    <source>
        <dbReference type="RuleBase" id="RU000584"/>
    </source>
</evidence>
<accession>A0ABV6CA06</accession>
<evidence type="ECO:0000256" key="5">
    <source>
        <dbReference type="ARBA" id="ARBA00023002"/>
    </source>
</evidence>
<organism evidence="13 14">
    <name type="scientific">Thorsellia kenyensis</name>
    <dbReference type="NCBI Taxonomy" id="1549888"/>
    <lineage>
        <taxon>Bacteria</taxon>
        <taxon>Pseudomonadati</taxon>
        <taxon>Pseudomonadota</taxon>
        <taxon>Gammaproteobacteria</taxon>
        <taxon>Enterobacterales</taxon>
        <taxon>Thorselliaceae</taxon>
        <taxon>Thorsellia</taxon>
    </lineage>
</organism>
<dbReference type="InterPro" id="IPR036453">
    <property type="entry name" value="GluRdtase_dimer_dom_sf"/>
</dbReference>
<evidence type="ECO:0000256" key="2">
    <source>
        <dbReference type="ARBA" id="ARBA00005916"/>
    </source>
</evidence>
<feature type="domain" description="Quinate/shikimate 5-dehydrogenase/glutamyl-tRNA reductase" evidence="11">
    <location>
        <begin position="225"/>
        <end position="359"/>
    </location>
</feature>
<evidence type="ECO:0000313" key="14">
    <source>
        <dbReference type="Proteomes" id="UP001589758"/>
    </source>
</evidence>
<comment type="subunit">
    <text evidence="8">Homodimer.</text>
</comment>
<feature type="binding site" evidence="8">
    <location>
        <position position="162"/>
    </location>
    <ligand>
        <name>substrate</name>
    </ligand>
</feature>
<dbReference type="Proteomes" id="UP001589758">
    <property type="component" value="Unassembled WGS sequence"/>
</dbReference>
<evidence type="ECO:0000259" key="10">
    <source>
        <dbReference type="Pfam" id="PF00745"/>
    </source>
</evidence>
<dbReference type="InterPro" id="IPR015896">
    <property type="entry name" value="4pyrrol_synth_GluRdtase_dimer"/>
</dbReference>
<dbReference type="HAMAP" id="MF_00087">
    <property type="entry name" value="Glu_tRNA_reductase"/>
    <property type="match status" value="1"/>
</dbReference>
<evidence type="ECO:0000259" key="11">
    <source>
        <dbReference type="Pfam" id="PF01488"/>
    </source>
</evidence>
<proteinExistence type="inferred from homology"/>